<dbReference type="Pfam" id="PF13683">
    <property type="entry name" value="rve_3"/>
    <property type="match status" value="1"/>
</dbReference>
<gene>
    <name evidence="2" type="ORF">AM571_PB00393</name>
</gene>
<organism evidence="2 3">
    <name type="scientific">Rhizobium etli 8C-3</name>
    <dbReference type="NCBI Taxonomy" id="538025"/>
    <lineage>
        <taxon>Bacteria</taxon>
        <taxon>Pseudomonadati</taxon>
        <taxon>Pseudomonadota</taxon>
        <taxon>Alphaproteobacteria</taxon>
        <taxon>Hyphomicrobiales</taxon>
        <taxon>Rhizobiaceae</taxon>
        <taxon>Rhizobium/Agrobacterium group</taxon>
        <taxon>Rhizobium</taxon>
    </lineage>
</organism>
<dbReference type="PANTHER" id="PTHR47515:SF1">
    <property type="entry name" value="BLR2054 PROTEIN"/>
    <property type="match status" value="1"/>
</dbReference>
<accession>A0A1L5PC29</accession>
<dbReference type="InterPro" id="IPR025948">
    <property type="entry name" value="HTH-like_dom"/>
</dbReference>
<dbReference type="InterPro" id="IPR048020">
    <property type="entry name" value="Transpos_IS3"/>
</dbReference>
<dbReference type="AlphaFoldDB" id="A0A1L5PC29"/>
<keyword evidence="2" id="KW-0614">Plasmid</keyword>
<dbReference type="SUPFAM" id="SSF53098">
    <property type="entry name" value="Ribonuclease H-like"/>
    <property type="match status" value="1"/>
</dbReference>
<geneLocation type="plasmid" evidence="3">
    <name>prsp8c3b</name>
</geneLocation>
<dbReference type="GO" id="GO:0015074">
    <property type="term" value="P:DNA integration"/>
    <property type="evidence" value="ECO:0007669"/>
    <property type="project" value="InterPro"/>
</dbReference>
<dbReference type="Proteomes" id="UP000185109">
    <property type="component" value="Plasmid pRsp8C3b"/>
</dbReference>
<sequence>MVKGMCCDWAISIRRACGALNFDRSTHHYTSRRADQAGLERRIREICEIRVRYGYRRVHVLLEREGWGTNIKRTYRIYRDLGLQLRNKTPKRGVKAKLREDRHMAVGPNDVWAMDFVHDQLATGKKLRVLTVVDTFSRYVPVLDPRHSYRGEDVVQTLERVCQKAGYPKTIRVDQGTEFVSRDLDLWAYSKGVTLDFSRPGKPTDNAFIEAFNGRFRAECLNQHWFLTLADAREKMEDWRRYYNEERPHGAIGNKVPISLVNSGGATSPPP</sequence>
<dbReference type="EMBL" id="CP017243">
    <property type="protein sequence ID" value="APO77672.1"/>
    <property type="molecule type" value="Genomic_DNA"/>
</dbReference>
<reference evidence="2 3" key="1">
    <citation type="submission" date="2016-09" db="EMBL/GenBank/DDBJ databases">
        <title>The complete genome sequences of Rhizobium gallicum, symbiovars gallicum and phaseoli, symbionts associated to common bean (Phaseolus vulgaris).</title>
        <authorList>
            <person name="Bustos P."/>
            <person name="Santamaria R.I."/>
            <person name="Perez-Carrascal O.M."/>
            <person name="Juarez S."/>
            <person name="Lozano L."/>
            <person name="Martinez-Flores I."/>
            <person name="Martinez-Romero E."/>
            <person name="Cevallos M."/>
            <person name="Romero D."/>
            <person name="Davila G."/>
            <person name="Gonzalez V."/>
        </authorList>
    </citation>
    <scope>NUCLEOTIDE SEQUENCE [LARGE SCALE GENOMIC DNA]</scope>
    <source>
        <strain evidence="2 3">8C-3</strain>
        <plasmid evidence="3">Plasmid prsp8c3b</plasmid>
    </source>
</reference>
<evidence type="ECO:0000313" key="3">
    <source>
        <dbReference type="Proteomes" id="UP000185109"/>
    </source>
</evidence>
<protein>
    <submittedName>
        <fullName evidence="2">IS3 family insertion sequence transposase protein</fullName>
    </submittedName>
</protein>
<dbReference type="NCBIfam" id="NF033516">
    <property type="entry name" value="transpos_IS3"/>
    <property type="match status" value="1"/>
</dbReference>
<dbReference type="PROSITE" id="PS50994">
    <property type="entry name" value="INTEGRASE"/>
    <property type="match status" value="1"/>
</dbReference>
<evidence type="ECO:0000259" key="1">
    <source>
        <dbReference type="PROSITE" id="PS50994"/>
    </source>
</evidence>
<name>A0A1L5PC29_RHIET</name>
<dbReference type="InterPro" id="IPR001584">
    <property type="entry name" value="Integrase_cat-core"/>
</dbReference>
<proteinExistence type="predicted"/>
<dbReference type="GO" id="GO:0003676">
    <property type="term" value="F:nucleic acid binding"/>
    <property type="evidence" value="ECO:0007669"/>
    <property type="project" value="InterPro"/>
</dbReference>
<dbReference type="Gene3D" id="3.30.420.10">
    <property type="entry name" value="Ribonuclease H-like superfamily/Ribonuclease H"/>
    <property type="match status" value="1"/>
</dbReference>
<feature type="domain" description="Integrase catalytic" evidence="1">
    <location>
        <begin position="104"/>
        <end position="265"/>
    </location>
</feature>
<evidence type="ECO:0000313" key="2">
    <source>
        <dbReference type="EMBL" id="APO77672.1"/>
    </source>
</evidence>
<dbReference type="InterPro" id="IPR036397">
    <property type="entry name" value="RNaseH_sf"/>
</dbReference>
<dbReference type="Pfam" id="PF13276">
    <property type="entry name" value="HTH_21"/>
    <property type="match status" value="1"/>
</dbReference>
<dbReference type="InterPro" id="IPR012337">
    <property type="entry name" value="RNaseH-like_sf"/>
</dbReference>
<dbReference type="PANTHER" id="PTHR47515">
    <property type="entry name" value="LOW CALCIUM RESPONSE LOCUS PROTEIN T"/>
    <property type="match status" value="1"/>
</dbReference>